<proteinExistence type="inferred from homology"/>
<name>A0A0A1X7G4_ZEUCU</name>
<dbReference type="SUPFAM" id="SSF52540">
    <property type="entry name" value="P-loop containing nucleoside triphosphate hydrolases"/>
    <property type="match status" value="1"/>
</dbReference>
<feature type="compositionally biased region" description="Acidic residues" evidence="11">
    <location>
        <begin position="951"/>
        <end position="979"/>
    </location>
</feature>
<accession>A0A0A1X7G4</accession>
<dbReference type="GO" id="GO:0016887">
    <property type="term" value="F:ATP hydrolysis activity"/>
    <property type="evidence" value="ECO:0007669"/>
    <property type="project" value="InterPro"/>
</dbReference>
<dbReference type="InterPro" id="IPR003959">
    <property type="entry name" value="ATPase_AAA_core"/>
</dbReference>
<evidence type="ECO:0000313" key="13">
    <source>
        <dbReference type="EMBL" id="JAD06791.1"/>
    </source>
</evidence>
<dbReference type="Gene3D" id="1.20.272.10">
    <property type="match status" value="1"/>
</dbReference>
<dbReference type="AlphaFoldDB" id="A0A0A1X7G4"/>
<dbReference type="PIRSF" id="PIRSF036578">
    <property type="entry name" value="RFC1"/>
    <property type="match status" value="1"/>
</dbReference>
<keyword evidence="5 10" id="KW-0235">DNA replication</keyword>
<dbReference type="Pfam" id="PF00533">
    <property type="entry name" value="BRCT"/>
    <property type="match status" value="1"/>
</dbReference>
<evidence type="ECO:0000256" key="9">
    <source>
        <dbReference type="ARBA" id="ARBA00023242"/>
    </source>
</evidence>
<dbReference type="PROSITE" id="PS50172">
    <property type="entry name" value="BRCT"/>
    <property type="match status" value="1"/>
</dbReference>
<feature type="region of interest" description="Disordered" evidence="11">
    <location>
        <begin position="1"/>
        <end position="116"/>
    </location>
</feature>
<dbReference type="InterPro" id="IPR047854">
    <property type="entry name" value="RFC_lid"/>
</dbReference>
<keyword evidence="8" id="KW-0238">DNA-binding</keyword>
<dbReference type="InterPro" id="IPR036420">
    <property type="entry name" value="BRCT_dom_sf"/>
</dbReference>
<evidence type="ECO:0000256" key="8">
    <source>
        <dbReference type="ARBA" id="ARBA00023125"/>
    </source>
</evidence>
<dbReference type="GO" id="GO:0005524">
    <property type="term" value="F:ATP binding"/>
    <property type="evidence" value="ECO:0007669"/>
    <property type="project" value="UniProtKB-UniRule"/>
</dbReference>
<dbReference type="GO" id="GO:0005663">
    <property type="term" value="C:DNA replication factor C complex"/>
    <property type="evidence" value="ECO:0007669"/>
    <property type="project" value="InterPro"/>
</dbReference>
<dbReference type="InterPro" id="IPR008921">
    <property type="entry name" value="DNA_pol3_clamp-load_cplx_C"/>
</dbReference>
<feature type="domain" description="BRCT" evidence="12">
    <location>
        <begin position="273"/>
        <end position="354"/>
    </location>
</feature>
<dbReference type="InterPro" id="IPR027417">
    <property type="entry name" value="P-loop_NTPase"/>
</dbReference>
<dbReference type="Gene3D" id="1.10.8.60">
    <property type="match status" value="1"/>
</dbReference>
<evidence type="ECO:0000256" key="4">
    <source>
        <dbReference type="ARBA" id="ARBA00022553"/>
    </source>
</evidence>
<dbReference type="GO" id="GO:0003677">
    <property type="term" value="F:DNA binding"/>
    <property type="evidence" value="ECO:0007669"/>
    <property type="project" value="UniProtKB-KW"/>
</dbReference>
<evidence type="ECO:0000256" key="6">
    <source>
        <dbReference type="ARBA" id="ARBA00022741"/>
    </source>
</evidence>
<dbReference type="GO" id="GO:0006281">
    <property type="term" value="P:DNA repair"/>
    <property type="evidence" value="ECO:0007669"/>
    <property type="project" value="InterPro"/>
</dbReference>
<dbReference type="SUPFAM" id="SSF48019">
    <property type="entry name" value="post-AAA+ oligomerization domain-like"/>
    <property type="match status" value="1"/>
</dbReference>
<dbReference type="FunFam" id="3.40.50.300:FF:000395">
    <property type="entry name" value="Replication factor C subunit 1"/>
    <property type="match status" value="1"/>
</dbReference>
<keyword evidence="4" id="KW-0597">Phosphoprotein</keyword>
<dbReference type="FunFam" id="3.40.50.10190:FF:000001">
    <property type="entry name" value="Replication factor C subunit 1"/>
    <property type="match status" value="1"/>
</dbReference>
<keyword evidence="7 10" id="KW-0067">ATP-binding</keyword>
<feature type="compositionally biased region" description="Basic and acidic residues" evidence="11">
    <location>
        <begin position="146"/>
        <end position="156"/>
    </location>
</feature>
<dbReference type="Pfam" id="PF08519">
    <property type="entry name" value="RFC1"/>
    <property type="match status" value="1"/>
</dbReference>
<dbReference type="SMART" id="SM00292">
    <property type="entry name" value="BRCT"/>
    <property type="match status" value="1"/>
</dbReference>
<dbReference type="SMART" id="SM00382">
    <property type="entry name" value="AAA"/>
    <property type="match status" value="1"/>
</dbReference>
<dbReference type="PANTHER" id="PTHR23389:SF6">
    <property type="entry name" value="REPLICATION FACTOR C SUBUNIT 1"/>
    <property type="match status" value="1"/>
</dbReference>
<dbReference type="GO" id="GO:0006260">
    <property type="term" value="P:DNA replication"/>
    <property type="evidence" value="ECO:0007669"/>
    <property type="project" value="UniProtKB-KW"/>
</dbReference>
<feature type="compositionally biased region" description="Low complexity" evidence="11">
    <location>
        <begin position="990"/>
        <end position="1025"/>
    </location>
</feature>
<evidence type="ECO:0000256" key="2">
    <source>
        <dbReference type="ARBA" id="ARBA00006116"/>
    </source>
</evidence>
<dbReference type="Pfam" id="PF00004">
    <property type="entry name" value="AAA"/>
    <property type="match status" value="1"/>
</dbReference>
<evidence type="ECO:0000256" key="5">
    <source>
        <dbReference type="ARBA" id="ARBA00022705"/>
    </source>
</evidence>
<reference evidence="13" key="1">
    <citation type="submission" date="2014-11" db="EMBL/GenBank/DDBJ databases">
        <authorList>
            <person name="Geib S."/>
        </authorList>
    </citation>
    <scope>NUCLEOTIDE SEQUENCE</scope>
</reference>
<dbReference type="InterPro" id="IPR001357">
    <property type="entry name" value="BRCT_dom"/>
</dbReference>
<reference evidence="13" key="2">
    <citation type="journal article" date="2015" name="Gigascience">
        <title>Reconstructing a comprehensive transcriptome assembly of a white-pupal translocated strain of the pest fruit fly Bactrocera cucurbitae.</title>
        <authorList>
            <person name="Sim S.B."/>
            <person name="Calla B."/>
            <person name="Hall B."/>
            <person name="DeRego T."/>
            <person name="Geib S.M."/>
        </authorList>
    </citation>
    <scope>NUCLEOTIDE SEQUENCE</scope>
</reference>
<dbReference type="FunFam" id="1.20.272.10:FF:000005">
    <property type="entry name" value="Replication factor C subunit 1"/>
    <property type="match status" value="1"/>
</dbReference>
<feature type="compositionally biased region" description="Low complexity" evidence="11">
    <location>
        <begin position="76"/>
        <end position="90"/>
    </location>
</feature>
<protein>
    <recommendedName>
        <fullName evidence="3 10">Replication factor C subunit 1</fullName>
    </recommendedName>
</protein>
<gene>
    <name evidence="13" type="primary">Gnf1</name>
    <name evidence="13" type="ORF">g.40566</name>
</gene>
<dbReference type="EMBL" id="GBXI01007501">
    <property type="protein sequence ID" value="JAD06791.1"/>
    <property type="molecule type" value="Transcribed_RNA"/>
</dbReference>
<dbReference type="GO" id="GO:0005634">
    <property type="term" value="C:nucleus"/>
    <property type="evidence" value="ECO:0007669"/>
    <property type="project" value="UniProtKB-SubCell"/>
</dbReference>
<feature type="region of interest" description="Disordered" evidence="11">
    <location>
        <begin position="357"/>
        <end position="427"/>
    </location>
</feature>
<evidence type="ECO:0000256" key="7">
    <source>
        <dbReference type="ARBA" id="ARBA00022840"/>
    </source>
</evidence>
<feature type="compositionally biased region" description="Basic and acidic residues" evidence="11">
    <location>
        <begin position="171"/>
        <end position="232"/>
    </location>
</feature>
<dbReference type="Gene3D" id="3.40.50.300">
    <property type="entry name" value="P-loop containing nucleotide triphosphate hydrolases"/>
    <property type="match status" value="1"/>
</dbReference>
<dbReference type="PANTHER" id="PTHR23389">
    <property type="entry name" value="CHROMOSOME TRANSMISSION FIDELITY FACTOR 18"/>
    <property type="match status" value="1"/>
</dbReference>
<dbReference type="SUPFAM" id="SSF52113">
    <property type="entry name" value="BRCT domain"/>
    <property type="match status" value="1"/>
</dbReference>
<comment type="similarity">
    <text evidence="2 10">Belongs to the activator 1 large subunit family.</text>
</comment>
<sequence>MQRDIRSFYKNTAPQKKVEPSNDDDDLLNKKRKKRTARVISSDEDEIPESPIAKGKTPAKKKRTDDKSPHNTQAQNNKKPSLSKLKNSPSKKLKAVDPNALFGGETLRVEAKKPPPPKIAAVIELEDDEINKSLMEVDLVENTPTDSKDKLSDKRESRRSKSKTPRKSPRKEKQPPVKPEKSIDVPTPKKDKQEKEQTVADEIKKEKIATPKAQNNKEKSTPKAKKQSREDLESSVLSDEERHERKRMSAILYQKYKNRASVINPGSKEVPKGKPNCLAGLTFLVTGVLESLERDEAASIIKELGGKMVTTVGKRLNYLIVGEEAGPKKLVQAEEFGINVISEDGLFDLIREKSGDRSKQVVKEETQTEKTILKSPKKESKVVKEEKQESTKKEKKTSDEKIKIQAPNKDIKTEKSPSNDEKVTVKREKVEPDVGYKVQEGNVETKKEIDDSMLPWVDKYKPTSVKEIVGQFGATSNVSKLTNWLSKWYINHDGKKKLQKPNPWAKNDDGSFYKAALLSGPPGIGKTTTATLVCKELGFDTVEFNASDTRSKRLLKEEVAELLSNKSLFGYFHGQGKSVTKKHVLLMDEVDGMAGNEDRGGIQELIALIKESSVPIICMCNDRNHQKMRSLVNYCYDLRFNKPRTQQIKGRILSICCKEGFKIDGDKVDEIIEATNNDIRQSINHISLLSAGKYLKLPTKGTNKTAEKDLKMGPWEVVRKVFSAEEHKHMTLNDKCDLFFQDYSMGPLFVQQNYLQVSPVGSKSDIPFKVASTADALSLGDLVDKRIRSNSAWSLLPTQAIFSSVLPGEYMSGHFTGQINFPGWLGKYSRSNKRSRLAQEIHDHTRLRTSASRQSIRLDYAPFLLAKIVRPLKELGMEGVEQSLEILKEYHLLREDIDSLVELATWPGKKSLLEEVDGRVKAALTRTYNKEVLAYSYSVHAGVKKKKAEATEETEMYVMDGEGEEVGDTPLSDEEEDKIENDGLIKAKKASASSKAKAAPKAKAATSSASSKKSAGKASTSKAKK</sequence>
<evidence type="ECO:0000256" key="3">
    <source>
        <dbReference type="ARBA" id="ARBA00020401"/>
    </source>
</evidence>
<feature type="compositionally biased region" description="Basic residues" evidence="11">
    <location>
        <begin position="157"/>
        <end position="170"/>
    </location>
</feature>
<keyword evidence="6 10" id="KW-0547">Nucleotide-binding</keyword>
<dbReference type="CDD" id="cd18140">
    <property type="entry name" value="HLD_clamp_RFC"/>
    <property type="match status" value="1"/>
</dbReference>
<evidence type="ECO:0000256" key="11">
    <source>
        <dbReference type="SAM" id="MobiDB-lite"/>
    </source>
</evidence>
<feature type="region of interest" description="Disordered" evidence="11">
    <location>
        <begin position="135"/>
        <end position="244"/>
    </location>
</feature>
<organism evidence="13">
    <name type="scientific">Zeugodacus cucurbitae</name>
    <name type="common">Melon fruit fly</name>
    <name type="synonym">Bactrocera cucurbitae</name>
    <dbReference type="NCBI Taxonomy" id="28588"/>
    <lineage>
        <taxon>Eukaryota</taxon>
        <taxon>Metazoa</taxon>
        <taxon>Ecdysozoa</taxon>
        <taxon>Arthropoda</taxon>
        <taxon>Hexapoda</taxon>
        <taxon>Insecta</taxon>
        <taxon>Pterygota</taxon>
        <taxon>Neoptera</taxon>
        <taxon>Endopterygota</taxon>
        <taxon>Diptera</taxon>
        <taxon>Brachycera</taxon>
        <taxon>Muscomorpha</taxon>
        <taxon>Tephritoidea</taxon>
        <taxon>Tephritidae</taxon>
        <taxon>Zeugodacus</taxon>
        <taxon>Zeugodacus</taxon>
    </lineage>
</organism>
<dbReference type="Gene3D" id="3.40.50.10190">
    <property type="entry name" value="BRCT domain"/>
    <property type="match status" value="1"/>
</dbReference>
<dbReference type="InterPro" id="IPR003593">
    <property type="entry name" value="AAA+_ATPase"/>
</dbReference>
<dbReference type="Pfam" id="PF25361">
    <property type="entry name" value="AAA_lid_RFC1"/>
    <property type="match status" value="1"/>
</dbReference>
<dbReference type="InterPro" id="IPR013725">
    <property type="entry name" value="DNA_replication_fac_RFC1_C"/>
</dbReference>
<dbReference type="InterPro" id="IPR012178">
    <property type="entry name" value="RFC1"/>
</dbReference>
<evidence type="ECO:0000256" key="10">
    <source>
        <dbReference type="PIRNR" id="PIRNR036578"/>
    </source>
</evidence>
<feature type="region of interest" description="Disordered" evidence="11">
    <location>
        <begin position="950"/>
        <end position="1025"/>
    </location>
</feature>
<evidence type="ECO:0000256" key="1">
    <source>
        <dbReference type="ARBA" id="ARBA00004123"/>
    </source>
</evidence>
<comment type="subcellular location">
    <subcellularLocation>
        <location evidence="1 10">Nucleus</location>
    </subcellularLocation>
</comment>
<keyword evidence="9 10" id="KW-0539">Nucleus</keyword>
<dbReference type="CDD" id="cd00009">
    <property type="entry name" value="AAA"/>
    <property type="match status" value="1"/>
</dbReference>
<evidence type="ECO:0000259" key="12">
    <source>
        <dbReference type="PROSITE" id="PS50172"/>
    </source>
</evidence>
<dbReference type="GO" id="GO:0003689">
    <property type="term" value="F:DNA clamp loader activity"/>
    <property type="evidence" value="ECO:0007669"/>
    <property type="project" value="UniProtKB-UniRule"/>
</dbReference>